<dbReference type="RefSeq" id="WP_102521535.1">
    <property type="nucleotide sequence ID" value="NZ_LT960611.1"/>
</dbReference>
<dbReference type="KEGG" id="vta:A0760"/>
<evidence type="ECO:0000313" key="7">
    <source>
        <dbReference type="EMBL" id="SON48739.1"/>
    </source>
</evidence>
<keyword evidence="5" id="KW-0472">Membrane</keyword>
<evidence type="ECO:0000256" key="3">
    <source>
        <dbReference type="ARBA" id="ARBA00029447"/>
    </source>
</evidence>
<dbReference type="FunFam" id="1.10.287.950:FF:000001">
    <property type="entry name" value="Methyl-accepting chemotaxis sensory transducer"/>
    <property type="match status" value="1"/>
</dbReference>
<organism evidence="7 8">
    <name type="scientific">Vibrio tapetis subsp. tapetis</name>
    <dbReference type="NCBI Taxonomy" id="1671868"/>
    <lineage>
        <taxon>Bacteria</taxon>
        <taxon>Pseudomonadati</taxon>
        <taxon>Pseudomonadota</taxon>
        <taxon>Gammaproteobacteria</taxon>
        <taxon>Vibrionales</taxon>
        <taxon>Vibrionaceae</taxon>
        <taxon>Vibrio</taxon>
    </lineage>
</organism>
<evidence type="ECO:0000256" key="5">
    <source>
        <dbReference type="SAM" id="Phobius"/>
    </source>
</evidence>
<dbReference type="EMBL" id="LT960611">
    <property type="protein sequence ID" value="SON48739.1"/>
    <property type="molecule type" value="Genomic_DNA"/>
</dbReference>
<dbReference type="SMART" id="SM00283">
    <property type="entry name" value="MA"/>
    <property type="match status" value="1"/>
</dbReference>
<dbReference type="Pfam" id="PF00015">
    <property type="entry name" value="MCPsignal"/>
    <property type="match status" value="1"/>
</dbReference>
<evidence type="ECO:0000259" key="6">
    <source>
        <dbReference type="PROSITE" id="PS50111"/>
    </source>
</evidence>
<feature type="transmembrane region" description="Helical" evidence="5">
    <location>
        <begin position="109"/>
        <end position="135"/>
    </location>
</feature>
<dbReference type="GO" id="GO:0016020">
    <property type="term" value="C:membrane"/>
    <property type="evidence" value="ECO:0007669"/>
    <property type="project" value="UniProtKB-SubCell"/>
</dbReference>
<keyword evidence="5" id="KW-0812">Transmembrane</keyword>
<dbReference type="PANTHER" id="PTHR32089">
    <property type="entry name" value="METHYL-ACCEPTING CHEMOTAXIS PROTEIN MCPB"/>
    <property type="match status" value="1"/>
</dbReference>
<gene>
    <name evidence="7" type="ORF">VTAP4600_A0760</name>
</gene>
<accession>A0A2N8Z9Z9</accession>
<keyword evidence="2 4" id="KW-0807">Transducer</keyword>
<evidence type="ECO:0000313" key="8">
    <source>
        <dbReference type="Proteomes" id="UP000235828"/>
    </source>
</evidence>
<protein>
    <submittedName>
        <fullName evidence="7">Putative methyl-accepting chemotaxis protein</fullName>
    </submittedName>
</protein>
<reference evidence="7 8" key="1">
    <citation type="submission" date="2017-10" db="EMBL/GenBank/DDBJ databases">
        <authorList>
            <person name="Banno H."/>
            <person name="Chua N.-H."/>
        </authorList>
    </citation>
    <scope>NUCLEOTIDE SEQUENCE [LARGE SCALE GENOMIC DNA]</scope>
    <source>
        <strain evidence="7">Vibrio tapetis CECT4600</strain>
    </source>
</reference>
<comment type="similarity">
    <text evidence="3">Belongs to the methyl-accepting chemotaxis (MCP) protein family.</text>
</comment>
<dbReference type="GO" id="GO:0007165">
    <property type="term" value="P:signal transduction"/>
    <property type="evidence" value="ECO:0007669"/>
    <property type="project" value="UniProtKB-KW"/>
</dbReference>
<evidence type="ECO:0000256" key="1">
    <source>
        <dbReference type="ARBA" id="ARBA00004370"/>
    </source>
</evidence>
<sequence length="467" mass="50440">MKEIPFRWIDKYLIHLKIQEKFYLLFILPALAVIIVTAILNFAANDLIHELVIKDLTSVQAFADAGNLTQQQVMNIIAQSDHIIVGRGPESVTVANGTLSLMENPDISVVSWLSATQLSIIIGALFLVALTVYYIMTFIGGAMFSTNKALATLANGDLKARLNYFPVRDEFSTIAINIDKVSEREQKLVLAIQESVALMQQISSELNQSSQTSYNLSSQQQSNLDSLASATEEMATTIREVANLSHDSSMQTDEARNVAQDGLVKVGETLSSISNLSNEIQSAAQAVAELDTNAAQIDEVVATINAISEQTNLLALNAAIEAARAGEQGRGFAVVADEVRTLAGRTQQATVEIQSMIEALQKNSGALTRLMETTVLNANQGQSLMGEVDKQITDISDKNQFISESSTQIATAAEEQGVVADSIAASVETIRNQSNEVNTLIQSSNGNIDSLRVQSDQMEKLLTGLKA</sequence>
<keyword evidence="8" id="KW-1185">Reference proteome</keyword>
<dbReference type="InterPro" id="IPR004089">
    <property type="entry name" value="MCPsignal_dom"/>
</dbReference>
<dbReference type="OrthoDB" id="6757190at2"/>
<evidence type="ECO:0000256" key="2">
    <source>
        <dbReference type="ARBA" id="ARBA00023224"/>
    </source>
</evidence>
<dbReference type="Proteomes" id="UP000235828">
    <property type="component" value="Chromosome A"/>
</dbReference>
<feature type="domain" description="Methyl-accepting transducer" evidence="6">
    <location>
        <begin position="195"/>
        <end position="431"/>
    </location>
</feature>
<comment type="subcellular location">
    <subcellularLocation>
        <location evidence="1">Membrane</location>
    </subcellularLocation>
</comment>
<feature type="transmembrane region" description="Helical" evidence="5">
    <location>
        <begin position="21"/>
        <end position="44"/>
    </location>
</feature>
<evidence type="ECO:0000256" key="4">
    <source>
        <dbReference type="PROSITE-ProRule" id="PRU00284"/>
    </source>
</evidence>
<dbReference type="AlphaFoldDB" id="A0A2N8Z9Z9"/>
<dbReference type="SUPFAM" id="SSF58104">
    <property type="entry name" value="Methyl-accepting chemotaxis protein (MCP) signaling domain"/>
    <property type="match status" value="1"/>
</dbReference>
<proteinExistence type="inferred from homology"/>
<dbReference type="Gene3D" id="1.10.287.950">
    <property type="entry name" value="Methyl-accepting chemotaxis protein"/>
    <property type="match status" value="1"/>
</dbReference>
<dbReference type="PROSITE" id="PS50111">
    <property type="entry name" value="CHEMOTAXIS_TRANSDUC_2"/>
    <property type="match status" value="1"/>
</dbReference>
<keyword evidence="5" id="KW-1133">Transmembrane helix</keyword>
<dbReference type="PANTHER" id="PTHR32089:SF65">
    <property type="entry name" value="CHEMOTAXIS SIGNAL TRANSDUCTION SYSTEM METHYL ACCEPTING SENSORY TRANSDUCER"/>
    <property type="match status" value="1"/>
</dbReference>
<dbReference type="GO" id="GO:0006935">
    <property type="term" value="P:chemotaxis"/>
    <property type="evidence" value="ECO:0007669"/>
    <property type="project" value="UniProtKB-ARBA"/>
</dbReference>
<name>A0A2N8Z9Z9_9VIBR</name>
<dbReference type="CDD" id="cd11386">
    <property type="entry name" value="MCP_signal"/>
    <property type="match status" value="1"/>
</dbReference>